<keyword evidence="4 8" id="KW-0317">Glutathione biosynthesis</keyword>
<name>E6UE45_RUMA7</name>
<dbReference type="GO" id="GO:0005524">
    <property type="term" value="F:ATP binding"/>
    <property type="evidence" value="ECO:0007669"/>
    <property type="project" value="UniProtKB-KW"/>
</dbReference>
<dbReference type="GO" id="GO:0046872">
    <property type="term" value="F:metal ion binding"/>
    <property type="evidence" value="ECO:0007669"/>
    <property type="project" value="TreeGrafter"/>
</dbReference>
<evidence type="ECO:0000256" key="8">
    <source>
        <dbReference type="RuleBase" id="RU003544"/>
    </source>
</evidence>
<keyword evidence="3 8" id="KW-0436">Ligase</keyword>
<evidence type="ECO:0000259" key="10">
    <source>
        <dbReference type="Pfam" id="PF04262"/>
    </source>
</evidence>
<dbReference type="SUPFAM" id="SSF55931">
    <property type="entry name" value="Glutamine synthetase/guanido kinase"/>
    <property type="match status" value="1"/>
</dbReference>
<evidence type="ECO:0000256" key="9">
    <source>
        <dbReference type="RuleBase" id="RU004391"/>
    </source>
</evidence>
<dbReference type="PANTHER" id="PTHR38761">
    <property type="entry name" value="GLUTAMATE--CYSTEINE LIGASE"/>
    <property type="match status" value="1"/>
</dbReference>
<gene>
    <name evidence="11" type="ordered locus">Rumal_2430</name>
</gene>
<dbReference type="InterPro" id="IPR006334">
    <property type="entry name" value="Glut_cys_ligase"/>
</dbReference>
<evidence type="ECO:0000256" key="2">
    <source>
        <dbReference type="ARBA" id="ARBA00012220"/>
    </source>
</evidence>
<protein>
    <recommendedName>
        <fullName evidence="2 9">Glutamate--cysteine ligase</fullName>
        <ecNumber evidence="2 9">6.3.2.2</ecNumber>
    </recommendedName>
</protein>
<dbReference type="PANTHER" id="PTHR38761:SF1">
    <property type="entry name" value="GLUTAMATE--CYSTEINE LIGASE"/>
    <property type="match status" value="1"/>
</dbReference>
<organism evidence="11 12">
    <name type="scientific">Ruminococcus albus (strain ATCC 27210 / DSM 20455 / JCM 14654 / NCDO 2250 / 7)</name>
    <dbReference type="NCBI Taxonomy" id="697329"/>
    <lineage>
        <taxon>Bacteria</taxon>
        <taxon>Bacillati</taxon>
        <taxon>Bacillota</taxon>
        <taxon>Clostridia</taxon>
        <taxon>Eubacteriales</taxon>
        <taxon>Oscillospiraceae</taxon>
        <taxon>Ruminococcus</taxon>
    </lineage>
</organism>
<dbReference type="EMBL" id="CP002403">
    <property type="protein sequence ID" value="ADU22910.1"/>
    <property type="molecule type" value="Genomic_DNA"/>
</dbReference>
<dbReference type="RefSeq" id="WP_013499045.1">
    <property type="nucleotide sequence ID" value="NC_014833.1"/>
</dbReference>
<evidence type="ECO:0000256" key="5">
    <source>
        <dbReference type="ARBA" id="ARBA00022741"/>
    </source>
</evidence>
<dbReference type="GO" id="GO:0005829">
    <property type="term" value="C:cytosol"/>
    <property type="evidence" value="ECO:0007669"/>
    <property type="project" value="TreeGrafter"/>
</dbReference>
<dbReference type="Gene3D" id="3.30.590.20">
    <property type="match status" value="1"/>
</dbReference>
<proteinExistence type="inferred from homology"/>
<keyword evidence="5" id="KW-0547">Nucleotide-binding</keyword>
<feature type="domain" description="Glutamate--cysteine ligase" evidence="10">
    <location>
        <begin position="3"/>
        <end position="235"/>
    </location>
</feature>
<evidence type="ECO:0000256" key="1">
    <source>
        <dbReference type="ARBA" id="ARBA00005006"/>
    </source>
</evidence>
<comment type="catalytic activity">
    <reaction evidence="7 9">
        <text>L-cysteine + L-glutamate + ATP = gamma-L-glutamyl-L-cysteine + ADP + phosphate + H(+)</text>
        <dbReference type="Rhea" id="RHEA:13285"/>
        <dbReference type="ChEBI" id="CHEBI:15378"/>
        <dbReference type="ChEBI" id="CHEBI:29985"/>
        <dbReference type="ChEBI" id="CHEBI:30616"/>
        <dbReference type="ChEBI" id="CHEBI:35235"/>
        <dbReference type="ChEBI" id="CHEBI:43474"/>
        <dbReference type="ChEBI" id="CHEBI:58173"/>
        <dbReference type="ChEBI" id="CHEBI:456216"/>
        <dbReference type="EC" id="6.3.2.2"/>
    </reaction>
</comment>
<keyword evidence="6" id="KW-0067">ATP-binding</keyword>
<dbReference type="HOGENOM" id="CLU_020728_2_1_9"/>
<evidence type="ECO:0000313" key="11">
    <source>
        <dbReference type="EMBL" id="ADU22910.1"/>
    </source>
</evidence>
<dbReference type="EC" id="6.3.2.2" evidence="2 9"/>
<dbReference type="InterPro" id="IPR007370">
    <property type="entry name" value="Glu_cys_ligase"/>
</dbReference>
<feature type="domain" description="Glutamate--cysteine ligase" evidence="10">
    <location>
        <begin position="241"/>
        <end position="320"/>
    </location>
</feature>
<comment type="similarity">
    <text evidence="8">Belongs to the glutamate--cysteine ligase type 1 family.</text>
</comment>
<dbReference type="UniPathway" id="UPA00142">
    <property type="reaction ID" value="UER00209"/>
</dbReference>
<dbReference type="GO" id="GO:0004357">
    <property type="term" value="F:glutamate-cysteine ligase activity"/>
    <property type="evidence" value="ECO:0007669"/>
    <property type="project" value="UniProtKB-EC"/>
</dbReference>
<evidence type="ECO:0000256" key="4">
    <source>
        <dbReference type="ARBA" id="ARBA00022684"/>
    </source>
</evidence>
<evidence type="ECO:0000313" key="12">
    <source>
        <dbReference type="Proteomes" id="UP000006919"/>
    </source>
</evidence>
<evidence type="ECO:0000256" key="7">
    <source>
        <dbReference type="ARBA" id="ARBA00048819"/>
    </source>
</evidence>
<dbReference type="InterPro" id="IPR014746">
    <property type="entry name" value="Gln_synth/guanido_kin_cat_dom"/>
</dbReference>
<sequence>MENELFFKGKFGIERETLRVDKDLRLSQTPHPFTDTANITRDFCENQIELITSVCSSVQETISELEKLDRTVRDTLDKSGEIIWMYSNPPHIASEDDIPVANFTGRHSEKRRYREQLEKRYGKRLMLFSGIHFNFSFDDGYLHTLYKGDDFSAWRDSFYLRLYKQVSFHSWLPLLLTAASPIYDRSLDEDGAAGAVLGKYSSVRSSERGYWNSFVPILRFGSLADFVESVKEYVDNGSLFSASELYLPVRLKPKGVNHIDNFAGGVSHIELRMFDLNPTEDLGIDANDLEFAHLLIMYLSCQPDLDFTPERQVQAVKNHQNAALYNLDGVTIDGVPILEKASEILDSMEEFFRSNTDAVGIIRYEKDKLKNRLCERIKVCG</sequence>
<evidence type="ECO:0000256" key="6">
    <source>
        <dbReference type="ARBA" id="ARBA00022840"/>
    </source>
</evidence>
<comment type="pathway">
    <text evidence="1 9">Sulfur metabolism; glutathione biosynthesis; glutathione from L-cysteine and L-glutamate: step 1/2.</text>
</comment>
<accession>E6UE45</accession>
<dbReference type="KEGG" id="ral:Rumal_2430"/>
<evidence type="ECO:0000256" key="3">
    <source>
        <dbReference type="ARBA" id="ARBA00022598"/>
    </source>
</evidence>
<reference evidence="11 12" key="1">
    <citation type="journal article" date="2011" name="J. Bacteriol.">
        <title>Complete genome of the cellulolytic ruminal bacterium Ruminococcus albus 7.</title>
        <authorList>
            <person name="Suen G."/>
            <person name="Stevenson D.M."/>
            <person name="Bruce D.C."/>
            <person name="Chertkov O."/>
            <person name="Copeland A."/>
            <person name="Cheng J.F."/>
            <person name="Detter C."/>
            <person name="Detter J.C."/>
            <person name="Goodwin L.A."/>
            <person name="Han C.S."/>
            <person name="Hauser L.J."/>
            <person name="Ivanova N.N."/>
            <person name="Kyrpides N.C."/>
            <person name="Land M.L."/>
            <person name="Lapidus A."/>
            <person name="Lucas S."/>
            <person name="Ovchinnikova G."/>
            <person name="Pitluck S."/>
            <person name="Tapia R."/>
            <person name="Woyke T."/>
            <person name="Boyum J."/>
            <person name="Mead D."/>
            <person name="Weimer P.J."/>
        </authorList>
    </citation>
    <scope>NUCLEOTIDE SEQUENCE [LARGE SCALE GENOMIC DNA]</scope>
    <source>
        <strain evidence="12">ATCC 27210 / DSM 20455 / JCM 14654 / NCDO 2250 / 7</strain>
    </source>
</reference>
<dbReference type="eggNOG" id="COG2918">
    <property type="taxonomic scope" value="Bacteria"/>
</dbReference>
<dbReference type="Pfam" id="PF04262">
    <property type="entry name" value="Glu_cys_ligase"/>
    <property type="match status" value="2"/>
</dbReference>
<dbReference type="STRING" id="697329.Rumal_2430"/>
<dbReference type="AlphaFoldDB" id="E6UE45"/>
<dbReference type="Proteomes" id="UP000006919">
    <property type="component" value="Chromosome"/>
</dbReference>
<dbReference type="OrthoDB" id="9803907at2"/>
<dbReference type="GO" id="GO:0006750">
    <property type="term" value="P:glutathione biosynthetic process"/>
    <property type="evidence" value="ECO:0007669"/>
    <property type="project" value="UniProtKB-UniPathway"/>
</dbReference>